<dbReference type="AlphaFoldDB" id="A0A0C3NRT7"/>
<protein>
    <submittedName>
        <fullName evidence="1">Uncharacterized protein</fullName>
    </submittedName>
</protein>
<organism evidence="1 2">
    <name type="scientific">Pisolithus tinctorius Marx 270</name>
    <dbReference type="NCBI Taxonomy" id="870435"/>
    <lineage>
        <taxon>Eukaryota</taxon>
        <taxon>Fungi</taxon>
        <taxon>Dikarya</taxon>
        <taxon>Basidiomycota</taxon>
        <taxon>Agaricomycotina</taxon>
        <taxon>Agaricomycetes</taxon>
        <taxon>Agaricomycetidae</taxon>
        <taxon>Boletales</taxon>
        <taxon>Sclerodermatineae</taxon>
        <taxon>Pisolithaceae</taxon>
        <taxon>Pisolithus</taxon>
    </lineage>
</organism>
<dbReference type="InParanoid" id="A0A0C3NRT7"/>
<keyword evidence="2" id="KW-1185">Reference proteome</keyword>
<dbReference type="EMBL" id="KN832020">
    <property type="protein sequence ID" value="KIN98003.1"/>
    <property type="molecule type" value="Genomic_DNA"/>
</dbReference>
<reference evidence="1 2" key="1">
    <citation type="submission" date="2014-04" db="EMBL/GenBank/DDBJ databases">
        <authorList>
            <consortium name="DOE Joint Genome Institute"/>
            <person name="Kuo A."/>
            <person name="Kohler A."/>
            <person name="Costa M.D."/>
            <person name="Nagy L.G."/>
            <person name="Floudas D."/>
            <person name="Copeland A."/>
            <person name="Barry K.W."/>
            <person name="Cichocki N."/>
            <person name="Veneault-Fourrey C."/>
            <person name="LaButti K."/>
            <person name="Lindquist E.A."/>
            <person name="Lipzen A."/>
            <person name="Lundell T."/>
            <person name="Morin E."/>
            <person name="Murat C."/>
            <person name="Sun H."/>
            <person name="Tunlid A."/>
            <person name="Henrissat B."/>
            <person name="Grigoriev I.V."/>
            <person name="Hibbett D.S."/>
            <person name="Martin F."/>
            <person name="Nordberg H.P."/>
            <person name="Cantor M.N."/>
            <person name="Hua S.X."/>
        </authorList>
    </citation>
    <scope>NUCLEOTIDE SEQUENCE [LARGE SCALE GENOMIC DNA]</scope>
    <source>
        <strain evidence="1 2">Marx 270</strain>
    </source>
</reference>
<evidence type="ECO:0000313" key="1">
    <source>
        <dbReference type="EMBL" id="KIN98003.1"/>
    </source>
</evidence>
<sequence>MVTIIKVSPRFIDVFVFVSSLLHTREPHFGLARTVRLLSFVLIPISIVIVLCTREGGGGPGVTLMSGIVQSLGLFECGHAYASHGDRVGVLGPCDGGFLPSKPEQA</sequence>
<gene>
    <name evidence="1" type="ORF">M404DRAFT_865378</name>
</gene>
<dbReference type="Proteomes" id="UP000054217">
    <property type="component" value="Unassembled WGS sequence"/>
</dbReference>
<name>A0A0C3NRT7_PISTI</name>
<proteinExistence type="predicted"/>
<dbReference type="HOGENOM" id="CLU_2224314_0_0_1"/>
<accession>A0A0C3NRT7</accession>
<evidence type="ECO:0000313" key="2">
    <source>
        <dbReference type="Proteomes" id="UP000054217"/>
    </source>
</evidence>
<reference evidence="2" key="2">
    <citation type="submission" date="2015-01" db="EMBL/GenBank/DDBJ databases">
        <title>Evolutionary Origins and Diversification of the Mycorrhizal Mutualists.</title>
        <authorList>
            <consortium name="DOE Joint Genome Institute"/>
            <consortium name="Mycorrhizal Genomics Consortium"/>
            <person name="Kohler A."/>
            <person name="Kuo A."/>
            <person name="Nagy L.G."/>
            <person name="Floudas D."/>
            <person name="Copeland A."/>
            <person name="Barry K.W."/>
            <person name="Cichocki N."/>
            <person name="Veneault-Fourrey C."/>
            <person name="LaButti K."/>
            <person name="Lindquist E.A."/>
            <person name="Lipzen A."/>
            <person name="Lundell T."/>
            <person name="Morin E."/>
            <person name="Murat C."/>
            <person name="Riley R."/>
            <person name="Ohm R."/>
            <person name="Sun H."/>
            <person name="Tunlid A."/>
            <person name="Henrissat B."/>
            <person name="Grigoriev I.V."/>
            <person name="Hibbett D.S."/>
            <person name="Martin F."/>
        </authorList>
    </citation>
    <scope>NUCLEOTIDE SEQUENCE [LARGE SCALE GENOMIC DNA]</scope>
    <source>
        <strain evidence="2">Marx 270</strain>
    </source>
</reference>